<evidence type="ECO:0000313" key="2">
    <source>
        <dbReference type="EMBL" id="KKN74423.1"/>
    </source>
</evidence>
<protein>
    <submittedName>
        <fullName evidence="2">Uncharacterized protein</fullName>
    </submittedName>
</protein>
<name>A0A0F9W8N9_9ZZZZ</name>
<feature type="region of interest" description="Disordered" evidence="1">
    <location>
        <begin position="118"/>
        <end position="154"/>
    </location>
</feature>
<proteinExistence type="predicted"/>
<evidence type="ECO:0000256" key="1">
    <source>
        <dbReference type="SAM" id="MobiDB-lite"/>
    </source>
</evidence>
<gene>
    <name evidence="2" type="ORF">LCGC14_0390430</name>
</gene>
<sequence>MAKEKLSESEALEEEAAKLGVKKSKVIMSSYSVKDKTPEKIAREAGRHEKLVAKRLKNRVEKARAKARMKPIDKRKALLVGRFKAVRSKVRAHTYTNKNIAAWTEEWELIINSPKQWNKITKNGKEPYTPGNKKKMSAKERLDGMDLDDEKESS</sequence>
<organism evidence="2">
    <name type="scientific">marine sediment metagenome</name>
    <dbReference type="NCBI Taxonomy" id="412755"/>
    <lineage>
        <taxon>unclassified sequences</taxon>
        <taxon>metagenomes</taxon>
        <taxon>ecological metagenomes</taxon>
    </lineage>
</organism>
<reference evidence="2" key="1">
    <citation type="journal article" date="2015" name="Nature">
        <title>Complex archaea that bridge the gap between prokaryotes and eukaryotes.</title>
        <authorList>
            <person name="Spang A."/>
            <person name="Saw J.H."/>
            <person name="Jorgensen S.L."/>
            <person name="Zaremba-Niedzwiedzka K."/>
            <person name="Martijn J."/>
            <person name="Lind A.E."/>
            <person name="van Eijk R."/>
            <person name="Schleper C."/>
            <person name="Guy L."/>
            <person name="Ettema T.J."/>
        </authorList>
    </citation>
    <scope>NUCLEOTIDE SEQUENCE</scope>
</reference>
<dbReference type="EMBL" id="LAZR01000326">
    <property type="protein sequence ID" value="KKN74423.1"/>
    <property type="molecule type" value="Genomic_DNA"/>
</dbReference>
<dbReference type="AlphaFoldDB" id="A0A0F9W8N9"/>
<feature type="compositionally biased region" description="Acidic residues" evidence="1">
    <location>
        <begin position="145"/>
        <end position="154"/>
    </location>
</feature>
<accession>A0A0F9W8N9</accession>
<comment type="caution">
    <text evidence="2">The sequence shown here is derived from an EMBL/GenBank/DDBJ whole genome shotgun (WGS) entry which is preliminary data.</text>
</comment>